<evidence type="ECO:0000256" key="3">
    <source>
        <dbReference type="ARBA" id="ARBA00013081"/>
    </source>
</evidence>
<feature type="transmembrane region" description="Helical" evidence="12">
    <location>
        <begin position="12"/>
        <end position="30"/>
    </location>
</feature>
<dbReference type="Proteomes" id="UP001152320">
    <property type="component" value="Chromosome 4"/>
</dbReference>
<proteinExistence type="inferred from homology"/>
<keyword evidence="14" id="KW-1185">Reference proteome</keyword>
<dbReference type="CDD" id="cd07067">
    <property type="entry name" value="HP_PGM_like"/>
    <property type="match status" value="1"/>
</dbReference>
<sequence length="306" mass="34745">MAGRQGAKAVKFVVGIAGGIGLFSGAVIVSHPRENQHRERYFTMPTAFAASLFSSSDKTSNYVNRNGVNNIPFVAWDYNWDRREPESLVHSETDGRITQEDRNEALKKVKPTATRHLFLIRHGHYFLDGVEDSQRKLTEKGCLQADFTGQRLAELTFPFTVMYNSTMTRARETADIIAKHLPEVPREECSMLREGAPIRPEPPVGHWKPDVKQFYEDGARIEAAFRKYFHRADVDQESDSYDILVCHANVIRYFVCRAMQFPPEAWLRMSLHHGSITWMSIRPSGRVSLRALGDAGHIPPDKLSVS</sequence>
<evidence type="ECO:0000313" key="14">
    <source>
        <dbReference type="Proteomes" id="UP001152320"/>
    </source>
</evidence>
<dbReference type="PANTHER" id="PTHR20935">
    <property type="entry name" value="PHOSPHOGLYCERATE MUTASE-RELATED"/>
    <property type="match status" value="1"/>
</dbReference>
<comment type="similarity">
    <text evidence="2">Belongs to the phosphoglycerate mutase family. BPG-dependent PGAM subfamily.</text>
</comment>
<evidence type="ECO:0000256" key="2">
    <source>
        <dbReference type="ARBA" id="ARBA00006717"/>
    </source>
</evidence>
<dbReference type="GO" id="GO:0005741">
    <property type="term" value="C:mitochondrial outer membrane"/>
    <property type="evidence" value="ECO:0007669"/>
    <property type="project" value="UniProtKB-SubCell"/>
</dbReference>
<evidence type="ECO:0000256" key="10">
    <source>
        <dbReference type="ARBA" id="ARBA00047761"/>
    </source>
</evidence>
<keyword evidence="6" id="KW-0496">Mitochondrion</keyword>
<dbReference type="EC" id="3.1.3.16" evidence="3"/>
<protein>
    <recommendedName>
        <fullName evidence="8">Serine/threonine-protein phosphatase PGAM5, mitochondrial</fullName>
        <ecNumber evidence="3">3.1.3.16</ecNumber>
    </recommendedName>
    <alternativeName>
        <fullName evidence="9">Serine/threonine-protein phosphatase Pgam5, mitochondrial</fullName>
    </alternativeName>
</protein>
<evidence type="ECO:0000256" key="9">
    <source>
        <dbReference type="ARBA" id="ARBA00040722"/>
    </source>
</evidence>
<keyword evidence="12" id="KW-1133">Transmembrane helix</keyword>
<dbReference type="OrthoDB" id="2118094at2759"/>
<evidence type="ECO:0000256" key="12">
    <source>
        <dbReference type="SAM" id="Phobius"/>
    </source>
</evidence>
<comment type="catalytic activity">
    <reaction evidence="11">
        <text>O-phospho-L-threonyl-[protein] + H2O = L-threonyl-[protein] + phosphate</text>
        <dbReference type="Rhea" id="RHEA:47004"/>
        <dbReference type="Rhea" id="RHEA-COMP:11060"/>
        <dbReference type="Rhea" id="RHEA-COMP:11605"/>
        <dbReference type="ChEBI" id="CHEBI:15377"/>
        <dbReference type="ChEBI" id="CHEBI:30013"/>
        <dbReference type="ChEBI" id="CHEBI:43474"/>
        <dbReference type="ChEBI" id="CHEBI:61977"/>
        <dbReference type="EC" id="3.1.3.16"/>
    </reaction>
</comment>
<dbReference type="GO" id="GO:0004722">
    <property type="term" value="F:protein serine/threonine phosphatase activity"/>
    <property type="evidence" value="ECO:0007669"/>
    <property type="project" value="UniProtKB-EC"/>
</dbReference>
<evidence type="ECO:0000256" key="8">
    <source>
        <dbReference type="ARBA" id="ARBA00039765"/>
    </source>
</evidence>
<evidence type="ECO:0000256" key="5">
    <source>
        <dbReference type="ARBA" id="ARBA00022801"/>
    </source>
</evidence>
<keyword evidence="12" id="KW-0812">Transmembrane</keyword>
<reference evidence="13" key="1">
    <citation type="submission" date="2021-10" db="EMBL/GenBank/DDBJ databases">
        <title>Tropical sea cucumber genome reveals ecological adaptation and Cuvierian tubules defense mechanism.</title>
        <authorList>
            <person name="Chen T."/>
        </authorList>
    </citation>
    <scope>NUCLEOTIDE SEQUENCE</scope>
    <source>
        <strain evidence="13">Nanhai2018</strain>
        <tissue evidence="13">Muscle</tissue>
    </source>
</reference>
<keyword evidence="7 12" id="KW-0472">Membrane</keyword>
<keyword evidence="5" id="KW-0378">Hydrolase</keyword>
<dbReference type="Pfam" id="PF00300">
    <property type="entry name" value="His_Phos_1"/>
    <property type="match status" value="1"/>
</dbReference>
<dbReference type="InterPro" id="IPR013078">
    <property type="entry name" value="His_Pase_superF_clade-1"/>
</dbReference>
<dbReference type="InterPro" id="IPR029033">
    <property type="entry name" value="His_PPase_superfam"/>
</dbReference>
<dbReference type="SUPFAM" id="SSF53254">
    <property type="entry name" value="Phosphoglycerate mutase-like"/>
    <property type="match status" value="1"/>
</dbReference>
<comment type="catalytic activity">
    <reaction evidence="10">
        <text>O-phospho-L-seryl-[protein] + H2O = L-seryl-[protein] + phosphate</text>
        <dbReference type="Rhea" id="RHEA:20629"/>
        <dbReference type="Rhea" id="RHEA-COMP:9863"/>
        <dbReference type="Rhea" id="RHEA-COMP:11604"/>
        <dbReference type="ChEBI" id="CHEBI:15377"/>
        <dbReference type="ChEBI" id="CHEBI:29999"/>
        <dbReference type="ChEBI" id="CHEBI:43474"/>
        <dbReference type="ChEBI" id="CHEBI:83421"/>
        <dbReference type="EC" id="3.1.3.16"/>
    </reaction>
</comment>
<evidence type="ECO:0000256" key="1">
    <source>
        <dbReference type="ARBA" id="ARBA00004294"/>
    </source>
</evidence>
<gene>
    <name evidence="13" type="ORF">HOLleu_10776</name>
</gene>
<dbReference type="Gene3D" id="3.40.50.1240">
    <property type="entry name" value="Phosphoglycerate mutase-like"/>
    <property type="match status" value="1"/>
</dbReference>
<keyword evidence="4" id="KW-1000">Mitochondrion outer membrane</keyword>
<comment type="subcellular location">
    <subcellularLocation>
        <location evidence="1">Mitochondrion outer membrane</location>
    </subcellularLocation>
</comment>
<evidence type="ECO:0000313" key="13">
    <source>
        <dbReference type="EMBL" id="KAJ8043602.1"/>
    </source>
</evidence>
<dbReference type="EMBL" id="JAIZAY010000004">
    <property type="protein sequence ID" value="KAJ8043602.1"/>
    <property type="molecule type" value="Genomic_DNA"/>
</dbReference>
<dbReference type="PANTHER" id="PTHR20935:SF0">
    <property type="entry name" value="SERINE_THREONINE-PROTEIN PHOSPHATASE PGAM5, MITOCHONDRIAL"/>
    <property type="match status" value="1"/>
</dbReference>
<evidence type="ECO:0000256" key="4">
    <source>
        <dbReference type="ARBA" id="ARBA00022787"/>
    </source>
</evidence>
<dbReference type="FunFam" id="3.40.50.1240:FF:000009">
    <property type="entry name" value="serine/threonine-protein phosphatase PGAM5, mitochondrial isoform X1"/>
    <property type="match status" value="1"/>
</dbReference>
<evidence type="ECO:0000256" key="11">
    <source>
        <dbReference type="ARBA" id="ARBA00048336"/>
    </source>
</evidence>
<evidence type="ECO:0000256" key="7">
    <source>
        <dbReference type="ARBA" id="ARBA00023136"/>
    </source>
</evidence>
<comment type="caution">
    <text evidence="13">The sequence shown here is derived from an EMBL/GenBank/DDBJ whole genome shotgun (WGS) entry which is preliminary data.</text>
</comment>
<dbReference type="GO" id="GO:0090141">
    <property type="term" value="P:positive regulation of mitochondrial fission"/>
    <property type="evidence" value="ECO:0007669"/>
    <property type="project" value="TreeGrafter"/>
</dbReference>
<dbReference type="InterPro" id="IPR051021">
    <property type="entry name" value="Mito_Ser/Thr_phosphatase"/>
</dbReference>
<organism evidence="13 14">
    <name type="scientific">Holothuria leucospilota</name>
    <name type="common">Black long sea cucumber</name>
    <name type="synonym">Mertensiothuria leucospilota</name>
    <dbReference type="NCBI Taxonomy" id="206669"/>
    <lineage>
        <taxon>Eukaryota</taxon>
        <taxon>Metazoa</taxon>
        <taxon>Echinodermata</taxon>
        <taxon>Eleutherozoa</taxon>
        <taxon>Echinozoa</taxon>
        <taxon>Holothuroidea</taxon>
        <taxon>Aspidochirotacea</taxon>
        <taxon>Aspidochirotida</taxon>
        <taxon>Holothuriidae</taxon>
        <taxon>Holothuria</taxon>
    </lineage>
</organism>
<accession>A0A9Q1HBX3</accession>
<evidence type="ECO:0000256" key="6">
    <source>
        <dbReference type="ARBA" id="ARBA00023128"/>
    </source>
</evidence>
<dbReference type="SMART" id="SM00855">
    <property type="entry name" value="PGAM"/>
    <property type="match status" value="1"/>
</dbReference>
<dbReference type="AlphaFoldDB" id="A0A9Q1HBX3"/>
<name>A0A9Q1HBX3_HOLLE</name>